<dbReference type="AlphaFoldDB" id="A0A7T0LIN8"/>
<sequence length="339" mass="35349">MTRMRFVAVLCALAAVLAGVPAAALATVLAVPAALADEAPAWDERGEAVLSSAEALEALALLPDDNPAPVSWAEGGSRTGWFGESWEDVDGDGCDTRNEILARDLTNADYSRAAGIQTVEQGVGEGAGVCPNATVWFGTLHDPYTGATITFTRGADTSAEVQIDHVVALNYLYAHGAWAWDARRRLLVANDPLNLLAVDGQANQDKGACGPATCPVGSTGTNSWNPSGGSGWWPEDDGYRCTYAARFVSVLAAYEVGVPEADTAALREVLEDCVAGGDGAGSALGEAERVVGAVGHGLTERPGLLAMAAVGAALLVVGIVPRVGRRRDLRRRRARAQRR</sequence>
<keyword evidence="4" id="KW-0540">Nuclease</keyword>
<feature type="domain" description="GmrSD restriction endonucleases C-terminal" evidence="3">
    <location>
        <begin position="135"/>
        <end position="205"/>
    </location>
</feature>
<keyword evidence="2" id="KW-0732">Signal</keyword>
<organism evidence="4 5">
    <name type="scientific">Actinomyces respiraculi</name>
    <dbReference type="NCBI Taxonomy" id="2744574"/>
    <lineage>
        <taxon>Bacteria</taxon>
        <taxon>Bacillati</taxon>
        <taxon>Actinomycetota</taxon>
        <taxon>Actinomycetes</taxon>
        <taxon>Actinomycetales</taxon>
        <taxon>Actinomycetaceae</taxon>
        <taxon>Actinomyces</taxon>
    </lineage>
</organism>
<dbReference type="EMBL" id="CP063989">
    <property type="protein sequence ID" value="QPL04456.1"/>
    <property type="molecule type" value="Genomic_DNA"/>
</dbReference>
<reference evidence="4 5" key="1">
    <citation type="submission" date="2020-11" db="EMBL/GenBank/DDBJ databases">
        <title>Actinomyces sp. ZJ750.</title>
        <authorList>
            <person name="Zhou J."/>
        </authorList>
    </citation>
    <scope>NUCLEOTIDE SEQUENCE [LARGE SCALE GENOMIC DNA]</scope>
    <source>
        <strain evidence="4 5">ZJ750</strain>
    </source>
</reference>
<dbReference type="Proteomes" id="UP000594637">
    <property type="component" value="Chromosome"/>
</dbReference>
<protein>
    <submittedName>
        <fullName evidence="4">HNH endonuclease</fullName>
    </submittedName>
</protein>
<proteinExistence type="predicted"/>
<feature type="chain" id="PRO_5039059419" evidence="2">
    <location>
        <begin position="27"/>
        <end position="339"/>
    </location>
</feature>
<evidence type="ECO:0000256" key="2">
    <source>
        <dbReference type="SAM" id="SignalP"/>
    </source>
</evidence>
<dbReference type="PANTHER" id="PTHR24094:SF15">
    <property type="entry name" value="AMP-DEPENDENT SYNTHETASE_LIGASE DOMAIN-CONTAINING PROTEIN-RELATED"/>
    <property type="match status" value="1"/>
</dbReference>
<evidence type="ECO:0000256" key="1">
    <source>
        <dbReference type="SAM" id="Phobius"/>
    </source>
</evidence>
<keyword evidence="1" id="KW-1133">Transmembrane helix</keyword>
<feature type="transmembrane region" description="Helical" evidence="1">
    <location>
        <begin position="304"/>
        <end position="323"/>
    </location>
</feature>
<dbReference type="Pfam" id="PF07510">
    <property type="entry name" value="GmrSD_C"/>
    <property type="match status" value="1"/>
</dbReference>
<keyword evidence="1" id="KW-0472">Membrane</keyword>
<keyword evidence="5" id="KW-1185">Reference proteome</keyword>
<dbReference type="GO" id="GO:0004519">
    <property type="term" value="F:endonuclease activity"/>
    <property type="evidence" value="ECO:0007669"/>
    <property type="project" value="UniProtKB-KW"/>
</dbReference>
<feature type="signal peptide" evidence="2">
    <location>
        <begin position="1"/>
        <end position="26"/>
    </location>
</feature>
<name>A0A7T0LIN8_9ACTO</name>
<keyword evidence="4" id="KW-0378">Hydrolase</keyword>
<gene>
    <name evidence="4" type="ORF">ID810_06375</name>
</gene>
<dbReference type="KEGG" id="arep:ID810_06375"/>
<evidence type="ECO:0000313" key="5">
    <source>
        <dbReference type="Proteomes" id="UP000594637"/>
    </source>
</evidence>
<accession>A0A7T0LIN8</accession>
<evidence type="ECO:0000259" key="3">
    <source>
        <dbReference type="Pfam" id="PF07510"/>
    </source>
</evidence>
<evidence type="ECO:0000313" key="4">
    <source>
        <dbReference type="EMBL" id="QPL04456.1"/>
    </source>
</evidence>
<keyword evidence="1" id="KW-0812">Transmembrane</keyword>
<dbReference type="InterPro" id="IPR011089">
    <property type="entry name" value="GmrSD_C"/>
</dbReference>
<keyword evidence="4" id="KW-0255">Endonuclease</keyword>
<dbReference type="PANTHER" id="PTHR24094">
    <property type="entry name" value="SECRETED PROTEIN"/>
    <property type="match status" value="1"/>
</dbReference>